<organism evidence="1 2">
    <name type="scientific">Cetraspora pellucida</name>
    <dbReference type="NCBI Taxonomy" id="1433469"/>
    <lineage>
        <taxon>Eukaryota</taxon>
        <taxon>Fungi</taxon>
        <taxon>Fungi incertae sedis</taxon>
        <taxon>Mucoromycota</taxon>
        <taxon>Glomeromycotina</taxon>
        <taxon>Glomeromycetes</taxon>
        <taxon>Diversisporales</taxon>
        <taxon>Gigasporaceae</taxon>
        <taxon>Cetraspora</taxon>
    </lineage>
</organism>
<name>A0ACA9N2E1_9GLOM</name>
<evidence type="ECO:0000313" key="1">
    <source>
        <dbReference type="EMBL" id="CAG8623893.1"/>
    </source>
</evidence>
<gene>
    <name evidence="1" type="ORF">SPELUC_LOCUS7970</name>
</gene>
<keyword evidence="2" id="KW-1185">Reference proteome</keyword>
<proteinExistence type="predicted"/>
<feature type="non-terminal residue" evidence="1">
    <location>
        <position position="259"/>
    </location>
</feature>
<dbReference type="Proteomes" id="UP000789366">
    <property type="component" value="Unassembled WGS sequence"/>
</dbReference>
<dbReference type="EMBL" id="CAJVPW010011273">
    <property type="protein sequence ID" value="CAG8623893.1"/>
    <property type="molecule type" value="Genomic_DNA"/>
</dbReference>
<protein>
    <submittedName>
        <fullName evidence="1">16888_t:CDS:1</fullName>
    </submittedName>
</protein>
<sequence length="259" mass="30022">MNNQVCNATKTTPYQLVFRQDLQADLQLITMLYQQNIIKEENISLENQAPTDQSNLIINNYQNNMNMIIINDNNDTSDLESNISNKDKMLISRENSFMNTDVDYEVIDLTYEDSLFEDSSQASCSYTLIEKSDQEGYSSTEDSNKESQKSIKSQSHAYLDYHKPICDIAKHYIEKNRQIIFLDIDKLKLDRHSLPCKIIQKKPNLDSYQVGYEFGILDLWFLANELEPLVQGVEDDPFIQSQTNNQAKEMKSKKNDSCH</sequence>
<reference evidence="1" key="1">
    <citation type="submission" date="2021-06" db="EMBL/GenBank/DDBJ databases">
        <authorList>
            <person name="Kallberg Y."/>
            <person name="Tangrot J."/>
            <person name="Rosling A."/>
        </authorList>
    </citation>
    <scope>NUCLEOTIDE SEQUENCE</scope>
    <source>
        <strain evidence="1">28 12/20/2015</strain>
    </source>
</reference>
<evidence type="ECO:0000313" key="2">
    <source>
        <dbReference type="Proteomes" id="UP000789366"/>
    </source>
</evidence>
<accession>A0ACA9N2E1</accession>
<comment type="caution">
    <text evidence="1">The sequence shown here is derived from an EMBL/GenBank/DDBJ whole genome shotgun (WGS) entry which is preliminary data.</text>
</comment>